<organism evidence="3 5">
    <name type="scientific">Treponema socranskii subsp. socranskii VPI DR56BR1116 = ATCC 35536</name>
    <dbReference type="NCBI Taxonomy" id="1125725"/>
    <lineage>
        <taxon>Bacteria</taxon>
        <taxon>Pseudomonadati</taxon>
        <taxon>Spirochaetota</taxon>
        <taxon>Spirochaetia</taxon>
        <taxon>Spirochaetales</taxon>
        <taxon>Treponemataceae</taxon>
        <taxon>Treponema</taxon>
    </lineage>
</organism>
<protein>
    <submittedName>
        <fullName evidence="3">Tripartite tricarboxylate transporter family receptor</fullName>
    </submittedName>
</protein>
<dbReference type="PATRIC" id="fig|1125725.3.peg.446"/>
<dbReference type="PROSITE" id="PS51257">
    <property type="entry name" value="PROKAR_LIPOPROTEIN"/>
    <property type="match status" value="1"/>
</dbReference>
<comment type="caution">
    <text evidence="3">The sequence shown here is derived from an EMBL/GenBank/DDBJ whole genome shotgun (WGS) entry which is preliminary data.</text>
</comment>
<proteinExistence type="inferred from homology"/>
<comment type="similarity">
    <text evidence="1">Belongs to the UPF0065 (bug) family.</text>
</comment>
<dbReference type="Proteomes" id="UP000016412">
    <property type="component" value="Unassembled WGS sequence"/>
</dbReference>
<keyword evidence="6" id="KW-1185">Reference proteome</keyword>
<keyword evidence="3" id="KW-0675">Receptor</keyword>
<evidence type="ECO:0000256" key="1">
    <source>
        <dbReference type="ARBA" id="ARBA00006987"/>
    </source>
</evidence>
<dbReference type="RefSeq" id="WP_021329440.1">
    <property type="nucleotide sequence ID" value="NZ_AUZJ01000009.1"/>
</dbReference>
<reference evidence="5 6" key="1">
    <citation type="submission" date="2013-08" db="EMBL/GenBank/DDBJ databases">
        <authorList>
            <person name="Durkin A.S."/>
            <person name="Haft D.R."/>
            <person name="McCorrison J."/>
            <person name="Torralba M."/>
            <person name="Gillis M."/>
            <person name="Haft D.H."/>
            <person name="Methe B."/>
            <person name="Sutton G."/>
            <person name="Nelson K.E."/>
        </authorList>
    </citation>
    <scope>NUCLEOTIDE SEQUENCE [LARGE SCALE GENOMIC DNA]</scope>
    <source>
        <strain evidence="4 6">ATCC 35536</strain>
        <strain evidence="3 5">VPI DR56BR1116</strain>
    </source>
</reference>
<name>U1FNW0_TRESO</name>
<dbReference type="Gene3D" id="3.40.190.10">
    <property type="entry name" value="Periplasmic binding protein-like II"/>
    <property type="match status" value="1"/>
</dbReference>
<keyword evidence="2" id="KW-0732">Signal</keyword>
<dbReference type="eggNOG" id="COG3181">
    <property type="taxonomic scope" value="Bacteria"/>
</dbReference>
<evidence type="ECO:0000313" key="4">
    <source>
        <dbReference type="EMBL" id="ERK02705.1"/>
    </source>
</evidence>
<evidence type="ECO:0000313" key="3">
    <source>
        <dbReference type="EMBL" id="ERF61563.1"/>
    </source>
</evidence>
<feature type="chain" id="PRO_5004611933" evidence="2">
    <location>
        <begin position="26"/>
        <end position="324"/>
    </location>
</feature>
<sequence length="324" mass="34561">MKSGKISTLALIIVLAAGIMTACNASKPYPAAKDITVIIPKGAGGGTDISTRGALQYLGKYIDNAKFVCVNKPDGGGVTGMMNTALAKPDGYTLGAVTVELAMFPHQDKCKVTYQDFAPIFAQIAAPAALIVPSDSPYNTLDEFVAYCKANPRKVQMGNSGMGAIWHVAAMSFENEFNVELKHVPYPNGTADIIAALVGGHIDATLADPSGVLGQYKAGKIKILCVMAAERSKIYPDVPTFAELGHNMTIRAWACIVAPKETPAEILSVLRNAAAKLVEDPDYQAYMIKQGIDPVNIVGETCYEMMKADHKMFGEMLPKIEGLN</sequence>
<dbReference type="PANTHER" id="PTHR42928">
    <property type="entry name" value="TRICARBOXYLATE-BINDING PROTEIN"/>
    <property type="match status" value="1"/>
</dbReference>
<dbReference type="InterPro" id="IPR042100">
    <property type="entry name" value="Bug_dom1"/>
</dbReference>
<gene>
    <name evidence="4" type="ORF">HMPREF0860_0131</name>
    <name evidence="3" type="ORF">HMPREF1325_2378</name>
</gene>
<feature type="signal peptide" evidence="2">
    <location>
        <begin position="1"/>
        <end position="25"/>
    </location>
</feature>
<dbReference type="Proteomes" id="UP000016646">
    <property type="component" value="Unassembled WGS sequence"/>
</dbReference>
<dbReference type="CDD" id="cd07012">
    <property type="entry name" value="PBP2_Bug_TTT"/>
    <property type="match status" value="1"/>
</dbReference>
<dbReference type="PANTHER" id="PTHR42928:SF5">
    <property type="entry name" value="BLR1237 PROTEIN"/>
    <property type="match status" value="1"/>
</dbReference>
<dbReference type="EMBL" id="AVQI01000050">
    <property type="protein sequence ID" value="ERK02705.1"/>
    <property type="molecule type" value="Genomic_DNA"/>
</dbReference>
<evidence type="ECO:0000256" key="2">
    <source>
        <dbReference type="SAM" id="SignalP"/>
    </source>
</evidence>
<dbReference type="OrthoDB" id="8880247at2"/>
<dbReference type="EMBL" id="AUZJ01000009">
    <property type="protein sequence ID" value="ERF61563.1"/>
    <property type="molecule type" value="Genomic_DNA"/>
</dbReference>
<dbReference type="PIRSF" id="PIRSF017082">
    <property type="entry name" value="YflP"/>
    <property type="match status" value="1"/>
</dbReference>
<dbReference type="STRING" id="1125725.HMPREF1325_2378"/>
<dbReference type="Gene3D" id="3.40.190.150">
    <property type="entry name" value="Bordetella uptake gene, domain 1"/>
    <property type="match status" value="1"/>
</dbReference>
<dbReference type="AlphaFoldDB" id="U1FNW0"/>
<accession>U1FNW0</accession>
<dbReference type="Pfam" id="PF03401">
    <property type="entry name" value="TctC"/>
    <property type="match status" value="1"/>
</dbReference>
<dbReference type="InterPro" id="IPR005064">
    <property type="entry name" value="BUG"/>
</dbReference>
<evidence type="ECO:0000313" key="6">
    <source>
        <dbReference type="Proteomes" id="UP000016646"/>
    </source>
</evidence>
<dbReference type="SUPFAM" id="SSF53850">
    <property type="entry name" value="Periplasmic binding protein-like II"/>
    <property type="match status" value="1"/>
</dbReference>
<evidence type="ECO:0000313" key="5">
    <source>
        <dbReference type="Proteomes" id="UP000016412"/>
    </source>
</evidence>